<name>A0A0A9FC01_ARUDO</name>
<reference evidence="1" key="1">
    <citation type="submission" date="2014-09" db="EMBL/GenBank/DDBJ databases">
        <authorList>
            <person name="Magalhaes I.L.F."/>
            <person name="Oliveira U."/>
            <person name="Santos F.R."/>
            <person name="Vidigal T.H.D.A."/>
            <person name="Brescovit A.D."/>
            <person name="Santos A.J."/>
        </authorList>
    </citation>
    <scope>NUCLEOTIDE SEQUENCE</scope>
    <source>
        <tissue evidence="1">Shoot tissue taken approximately 20 cm above the soil surface</tissue>
    </source>
</reference>
<sequence>MKENITMNHRLVGETTRTQESQPHRTVHNRKGRIACLVIKLHFQEQTSALTKGQLGSYSSKGKNSSIYLTPFGTLLLFALCSSGKNWMPAIRTVIWHQRFSKFDNSMLSVCSFATDTQNS</sequence>
<protein>
    <submittedName>
        <fullName evidence="1">Uncharacterized protein</fullName>
    </submittedName>
</protein>
<dbReference type="EMBL" id="GBRH01192098">
    <property type="protein sequence ID" value="JAE05798.1"/>
    <property type="molecule type" value="Transcribed_RNA"/>
</dbReference>
<reference evidence="1" key="2">
    <citation type="journal article" date="2015" name="Data Brief">
        <title>Shoot transcriptome of the giant reed, Arundo donax.</title>
        <authorList>
            <person name="Barrero R.A."/>
            <person name="Guerrero F.D."/>
            <person name="Moolhuijzen P."/>
            <person name="Goolsby J.A."/>
            <person name="Tidwell J."/>
            <person name="Bellgard S.E."/>
            <person name="Bellgard M.I."/>
        </authorList>
    </citation>
    <scope>NUCLEOTIDE SEQUENCE</scope>
    <source>
        <tissue evidence="1">Shoot tissue taken approximately 20 cm above the soil surface</tissue>
    </source>
</reference>
<accession>A0A0A9FC01</accession>
<evidence type="ECO:0000313" key="1">
    <source>
        <dbReference type="EMBL" id="JAE05798.1"/>
    </source>
</evidence>
<proteinExistence type="predicted"/>
<organism evidence="1">
    <name type="scientific">Arundo donax</name>
    <name type="common">Giant reed</name>
    <name type="synonym">Donax arundinaceus</name>
    <dbReference type="NCBI Taxonomy" id="35708"/>
    <lineage>
        <taxon>Eukaryota</taxon>
        <taxon>Viridiplantae</taxon>
        <taxon>Streptophyta</taxon>
        <taxon>Embryophyta</taxon>
        <taxon>Tracheophyta</taxon>
        <taxon>Spermatophyta</taxon>
        <taxon>Magnoliopsida</taxon>
        <taxon>Liliopsida</taxon>
        <taxon>Poales</taxon>
        <taxon>Poaceae</taxon>
        <taxon>PACMAD clade</taxon>
        <taxon>Arundinoideae</taxon>
        <taxon>Arundineae</taxon>
        <taxon>Arundo</taxon>
    </lineage>
</organism>
<dbReference type="AlphaFoldDB" id="A0A0A9FC01"/>